<dbReference type="Pfam" id="PF19269">
    <property type="entry name" value="Anticodon_2"/>
    <property type="match status" value="1"/>
</dbReference>
<accession>A0AAE3VPW2</accession>
<sequence length="460" mass="51368">MPDRLRFAPSPTGYLHIGNARTALLNALFARRQAGAFVLRLDDTDRERSEDRFATAIQEDIAWLGIPPDEVVRQSERFDRYQAAVETLKAAGLLYPCYETPEELETRRKRRLARKLPPIYDRAGLFDDDATRRRYEEEGRRPHWRFLLPNYESDPREIRPTQVGWTDLCRGEQSVDLGSVSDPVLIRADGSFLYTLPSVVDDIELRISHVVRGDDHVTNTGVQIPIFKALGAEPPRFGHHNLLVRADGEALSKRSGALSLRSLREEGYEPEAVASLAVLTGTSTTITAVPNLRDLAETIDLGAINRAPARFEPGDLDNLNAAILQARSFDEVAERLAALGVGGGEAFWLAIRDNLVRLNDAADWWAIVNGDFEVDLDPADGELFDQAAGLLPAEPWDETTFSAWTKEVGKATGRKGKSLFQPLRLALTGRASGPELRRLMPLFGRRSTLDRLSAHRDRTR</sequence>
<protein>
    <recommendedName>
        <fullName evidence="8">Glutamate--tRNA ligase</fullName>
        <ecNumber evidence="8">6.1.1.17</ecNumber>
    </recommendedName>
    <alternativeName>
        <fullName evidence="8">Glutamyl-tRNA synthetase</fullName>
        <shortName evidence="8">GluRS</shortName>
    </alternativeName>
</protein>
<keyword evidence="7 8" id="KW-0030">Aminoacyl-tRNA synthetase</keyword>
<dbReference type="InterPro" id="IPR001412">
    <property type="entry name" value="aa-tRNA-synth_I_CS"/>
</dbReference>
<dbReference type="GO" id="GO:0004818">
    <property type="term" value="F:glutamate-tRNA ligase activity"/>
    <property type="evidence" value="ECO:0007669"/>
    <property type="project" value="UniProtKB-UniRule"/>
</dbReference>
<dbReference type="RefSeq" id="WP_306885790.1">
    <property type="nucleotide sequence ID" value="NZ_JAUSUL010000002.1"/>
</dbReference>
<dbReference type="GO" id="GO:0005737">
    <property type="term" value="C:cytoplasm"/>
    <property type="evidence" value="ECO:0007669"/>
    <property type="project" value="UniProtKB-SubCell"/>
</dbReference>
<comment type="caution">
    <text evidence="8">Lacks conserved residue(s) required for the propagation of feature annotation.</text>
</comment>
<dbReference type="InterPro" id="IPR004527">
    <property type="entry name" value="Glu-tRNA-ligase_bac/mito"/>
</dbReference>
<keyword evidence="6 8" id="KW-0648">Protein biosynthesis</keyword>
<dbReference type="Gene3D" id="1.10.10.350">
    <property type="match status" value="1"/>
</dbReference>
<evidence type="ECO:0000313" key="11">
    <source>
        <dbReference type="EMBL" id="MDQ0315961.1"/>
    </source>
</evidence>
<dbReference type="InterPro" id="IPR049940">
    <property type="entry name" value="GluQ/Sye"/>
</dbReference>
<dbReference type="PANTHER" id="PTHR43311">
    <property type="entry name" value="GLUTAMATE--TRNA LIGASE"/>
    <property type="match status" value="1"/>
</dbReference>
<evidence type="ECO:0000256" key="6">
    <source>
        <dbReference type="ARBA" id="ARBA00022917"/>
    </source>
</evidence>
<dbReference type="Proteomes" id="UP001229244">
    <property type="component" value="Unassembled WGS sequence"/>
</dbReference>
<dbReference type="InterPro" id="IPR014729">
    <property type="entry name" value="Rossmann-like_a/b/a_fold"/>
</dbReference>
<dbReference type="Pfam" id="PF00749">
    <property type="entry name" value="tRNA-synt_1c"/>
    <property type="match status" value="1"/>
</dbReference>
<dbReference type="InterPro" id="IPR020751">
    <property type="entry name" value="aa-tRNA-synth_I_codon-bd_sub2"/>
</dbReference>
<dbReference type="PANTHER" id="PTHR43311:SF2">
    <property type="entry name" value="GLUTAMATE--TRNA LIGASE, MITOCHONDRIAL-RELATED"/>
    <property type="match status" value="1"/>
</dbReference>
<keyword evidence="2 8" id="KW-0963">Cytoplasm</keyword>
<dbReference type="Gene3D" id="3.40.50.620">
    <property type="entry name" value="HUPs"/>
    <property type="match status" value="1"/>
</dbReference>
<organism evidence="11 12">
    <name type="scientific">Amorphus orientalis</name>
    <dbReference type="NCBI Taxonomy" id="649198"/>
    <lineage>
        <taxon>Bacteria</taxon>
        <taxon>Pseudomonadati</taxon>
        <taxon>Pseudomonadota</taxon>
        <taxon>Alphaproteobacteria</taxon>
        <taxon>Hyphomicrobiales</taxon>
        <taxon>Amorphaceae</taxon>
        <taxon>Amorphus</taxon>
    </lineage>
</organism>
<dbReference type="PRINTS" id="PR00987">
    <property type="entry name" value="TRNASYNTHGLU"/>
</dbReference>
<dbReference type="GO" id="GO:0000049">
    <property type="term" value="F:tRNA binding"/>
    <property type="evidence" value="ECO:0007669"/>
    <property type="project" value="InterPro"/>
</dbReference>
<dbReference type="InterPro" id="IPR000924">
    <property type="entry name" value="Glu/Gln-tRNA-synth"/>
</dbReference>
<name>A0AAE3VPW2_9HYPH</name>
<comment type="similarity">
    <text evidence="1 8">Belongs to the class-I aminoacyl-tRNA synthetase family. Glutamate--tRNA ligase type 1 subfamily.</text>
</comment>
<comment type="function">
    <text evidence="8">Catalyzes the attachment of glutamate to tRNA(Glu) in a two-step reaction: glutamate is first activated by ATP to form Glu-AMP and then transferred to the acceptor end of tRNA(Glu).</text>
</comment>
<evidence type="ECO:0000259" key="9">
    <source>
        <dbReference type="Pfam" id="PF00749"/>
    </source>
</evidence>
<dbReference type="PROSITE" id="PS00178">
    <property type="entry name" value="AA_TRNA_LIGASE_I"/>
    <property type="match status" value="1"/>
</dbReference>
<comment type="catalytic activity">
    <reaction evidence="8">
        <text>tRNA(Glu) + L-glutamate + ATP = L-glutamyl-tRNA(Glu) + AMP + diphosphate</text>
        <dbReference type="Rhea" id="RHEA:23540"/>
        <dbReference type="Rhea" id="RHEA-COMP:9663"/>
        <dbReference type="Rhea" id="RHEA-COMP:9680"/>
        <dbReference type="ChEBI" id="CHEBI:29985"/>
        <dbReference type="ChEBI" id="CHEBI:30616"/>
        <dbReference type="ChEBI" id="CHEBI:33019"/>
        <dbReference type="ChEBI" id="CHEBI:78442"/>
        <dbReference type="ChEBI" id="CHEBI:78520"/>
        <dbReference type="ChEBI" id="CHEBI:456215"/>
        <dbReference type="EC" id="6.1.1.17"/>
    </reaction>
</comment>
<comment type="subunit">
    <text evidence="8">Monomer.</text>
</comment>
<proteinExistence type="inferred from homology"/>
<dbReference type="SUPFAM" id="SSF52374">
    <property type="entry name" value="Nucleotidylyl transferase"/>
    <property type="match status" value="1"/>
</dbReference>
<dbReference type="EMBL" id="JAUSUL010000002">
    <property type="protein sequence ID" value="MDQ0315961.1"/>
    <property type="molecule type" value="Genomic_DNA"/>
</dbReference>
<keyword evidence="5 8" id="KW-0067">ATP-binding</keyword>
<dbReference type="HAMAP" id="MF_00022">
    <property type="entry name" value="Glu_tRNA_synth_type1"/>
    <property type="match status" value="1"/>
</dbReference>
<dbReference type="InterPro" id="IPR045462">
    <property type="entry name" value="aa-tRNA-synth_I_cd-bd"/>
</dbReference>
<evidence type="ECO:0000256" key="5">
    <source>
        <dbReference type="ARBA" id="ARBA00022840"/>
    </source>
</evidence>
<dbReference type="SUPFAM" id="SSF48163">
    <property type="entry name" value="An anticodon-binding domain of class I aminoacyl-tRNA synthetases"/>
    <property type="match status" value="1"/>
</dbReference>
<dbReference type="InterPro" id="IPR008925">
    <property type="entry name" value="aa_tRNA-synth_I_cd-bd_sf"/>
</dbReference>
<evidence type="ECO:0000256" key="4">
    <source>
        <dbReference type="ARBA" id="ARBA00022741"/>
    </source>
</evidence>
<dbReference type="GO" id="GO:0006424">
    <property type="term" value="P:glutamyl-tRNA aminoacylation"/>
    <property type="evidence" value="ECO:0007669"/>
    <property type="project" value="UniProtKB-UniRule"/>
</dbReference>
<dbReference type="GO" id="GO:0005524">
    <property type="term" value="F:ATP binding"/>
    <property type="evidence" value="ECO:0007669"/>
    <property type="project" value="UniProtKB-UniRule"/>
</dbReference>
<evidence type="ECO:0000256" key="8">
    <source>
        <dbReference type="HAMAP-Rule" id="MF_00022"/>
    </source>
</evidence>
<keyword evidence="12" id="KW-1185">Reference proteome</keyword>
<evidence type="ECO:0000256" key="7">
    <source>
        <dbReference type="ARBA" id="ARBA00023146"/>
    </source>
</evidence>
<dbReference type="EC" id="6.1.1.17" evidence="8"/>
<evidence type="ECO:0000256" key="3">
    <source>
        <dbReference type="ARBA" id="ARBA00022598"/>
    </source>
</evidence>
<evidence type="ECO:0000313" key="12">
    <source>
        <dbReference type="Proteomes" id="UP001229244"/>
    </source>
</evidence>
<feature type="short sequence motif" description="'HIGH' region" evidence="8">
    <location>
        <begin position="9"/>
        <end position="19"/>
    </location>
</feature>
<comment type="caution">
    <text evidence="11">The sequence shown here is derived from an EMBL/GenBank/DDBJ whole genome shotgun (WGS) entry which is preliminary data.</text>
</comment>
<comment type="subcellular location">
    <subcellularLocation>
        <location evidence="8">Cytoplasm</location>
    </subcellularLocation>
</comment>
<feature type="domain" description="Glutamyl/glutaminyl-tRNA synthetase class Ib catalytic" evidence="9">
    <location>
        <begin position="4"/>
        <end position="285"/>
    </location>
</feature>
<feature type="domain" description="Aminoacyl-tRNA synthetase class I anticodon-binding" evidence="10">
    <location>
        <begin position="381"/>
        <end position="454"/>
    </location>
</feature>
<reference evidence="11" key="1">
    <citation type="submission" date="2023-07" db="EMBL/GenBank/DDBJ databases">
        <title>Genomic Encyclopedia of Type Strains, Phase IV (KMG-IV): sequencing the most valuable type-strain genomes for metagenomic binning, comparative biology and taxonomic classification.</title>
        <authorList>
            <person name="Goeker M."/>
        </authorList>
    </citation>
    <scope>NUCLEOTIDE SEQUENCE</scope>
    <source>
        <strain evidence="11">DSM 21202</strain>
    </source>
</reference>
<feature type="binding site" evidence="8">
    <location>
        <position position="253"/>
    </location>
    <ligand>
        <name>ATP</name>
        <dbReference type="ChEBI" id="CHEBI:30616"/>
    </ligand>
</feature>
<gene>
    <name evidence="8" type="primary">gltX</name>
    <name evidence="11" type="ORF">J2S73_002418</name>
</gene>
<keyword evidence="4 8" id="KW-0547">Nucleotide-binding</keyword>
<feature type="short sequence motif" description="'KMSKS' region" evidence="8">
    <location>
        <begin position="250"/>
        <end position="254"/>
    </location>
</feature>
<keyword evidence="3 8" id="KW-0436">Ligase</keyword>
<dbReference type="InterPro" id="IPR020058">
    <property type="entry name" value="Glu/Gln-tRNA-synth_Ib_cat-dom"/>
</dbReference>
<dbReference type="AlphaFoldDB" id="A0AAE3VPW2"/>
<evidence type="ECO:0000256" key="1">
    <source>
        <dbReference type="ARBA" id="ARBA00007894"/>
    </source>
</evidence>
<evidence type="ECO:0000256" key="2">
    <source>
        <dbReference type="ARBA" id="ARBA00022490"/>
    </source>
</evidence>
<evidence type="ECO:0000259" key="10">
    <source>
        <dbReference type="Pfam" id="PF19269"/>
    </source>
</evidence>